<protein>
    <submittedName>
        <fullName evidence="2">Uncharacterized conserved protein</fullName>
    </submittedName>
</protein>
<proteinExistence type="predicted"/>
<accession>A0A1W2EV69</accession>
<dbReference type="Gene3D" id="3.40.50.300">
    <property type="entry name" value="P-loop containing nucleotide triphosphate hydrolases"/>
    <property type="match status" value="1"/>
</dbReference>
<feature type="region of interest" description="Disordered" evidence="1">
    <location>
        <begin position="97"/>
        <end position="124"/>
    </location>
</feature>
<evidence type="ECO:0000313" key="2">
    <source>
        <dbReference type="EMBL" id="SMD13492.1"/>
    </source>
</evidence>
<name>A0A1W2EV69_9HYPH</name>
<organism evidence="2 3">
    <name type="scientific">Fulvimarina manganoxydans</name>
    <dbReference type="NCBI Taxonomy" id="937218"/>
    <lineage>
        <taxon>Bacteria</taxon>
        <taxon>Pseudomonadati</taxon>
        <taxon>Pseudomonadota</taxon>
        <taxon>Alphaproteobacteria</taxon>
        <taxon>Hyphomicrobiales</taxon>
        <taxon>Aurantimonadaceae</taxon>
        <taxon>Fulvimarina</taxon>
    </lineage>
</organism>
<dbReference type="AlphaFoldDB" id="A0A1W2EV69"/>
<evidence type="ECO:0000256" key="1">
    <source>
        <dbReference type="SAM" id="MobiDB-lite"/>
    </source>
</evidence>
<gene>
    <name evidence="2" type="ORF">SAMN06297251_13711</name>
</gene>
<feature type="region of interest" description="Disordered" evidence="1">
    <location>
        <begin position="442"/>
        <end position="474"/>
    </location>
</feature>
<dbReference type="SUPFAM" id="SSF52540">
    <property type="entry name" value="P-loop containing nucleoside triphosphate hydrolases"/>
    <property type="match status" value="1"/>
</dbReference>
<feature type="region of interest" description="Disordered" evidence="1">
    <location>
        <begin position="179"/>
        <end position="203"/>
    </location>
</feature>
<sequence length="474" mass="50186">MPICDPRFCETKGPGREEFGRLVAWGNKAKTQGLIARQAETAKGGPVSLSDSHGLCETSAHSAPDEQAGAGFSAIRLAAKGIESSERCCFLARGASEEKATEDEEAEQGPCPREVSSPGPETERQTVLEELRGAIARIEGALPARLDAPRSKVTRLDAPCSKIARLDASDPNISRLEAARQTHSPLEAPSCSSPKAETASDYSPKEKYLAQPASGGDKPAETEAQRPCLSLGHPAIDAALGGGLPRHGLIEIRAQESRDMGALIGFCLALAARLVAAVDRPLLWIGERSALGEAGLPYPPGFAAFGLTPRALALVSAPRLKDAVWAAEEAAASRALALAVLEVRGNPALLSLDGTRRLHLRARKAGTPLLLLRQSAEPQATAAPLRLAIRAGPALTVPDLPTHRRLIGAPTFCLEVEKNRAGPPLRLDIAWSRHDRLFFPAKRTASGEPLSRPHPAETAHRPDHARTGGARLAL</sequence>
<keyword evidence="3" id="KW-1185">Reference proteome</keyword>
<evidence type="ECO:0000313" key="3">
    <source>
        <dbReference type="Proteomes" id="UP000192656"/>
    </source>
</evidence>
<feature type="compositionally biased region" description="Basic and acidic residues" evidence="1">
    <location>
        <begin position="454"/>
        <end position="466"/>
    </location>
</feature>
<dbReference type="STRING" id="937218.SAMN06297251_13711"/>
<reference evidence="2 3" key="1">
    <citation type="submission" date="2017-04" db="EMBL/GenBank/DDBJ databases">
        <authorList>
            <person name="Afonso C.L."/>
            <person name="Miller P.J."/>
            <person name="Scott M.A."/>
            <person name="Spackman E."/>
            <person name="Goraichik I."/>
            <person name="Dimitrov K.M."/>
            <person name="Suarez D.L."/>
            <person name="Swayne D.E."/>
        </authorList>
    </citation>
    <scope>NUCLEOTIDE SEQUENCE [LARGE SCALE GENOMIC DNA]</scope>
    <source>
        <strain evidence="2 3">CGMCC 1.10972</strain>
    </source>
</reference>
<dbReference type="InterPro" id="IPR027417">
    <property type="entry name" value="P-loop_NTPase"/>
</dbReference>
<dbReference type="Proteomes" id="UP000192656">
    <property type="component" value="Unassembled WGS sequence"/>
</dbReference>
<dbReference type="EMBL" id="FWXR01000037">
    <property type="protein sequence ID" value="SMD13492.1"/>
    <property type="molecule type" value="Genomic_DNA"/>
</dbReference>